<proteinExistence type="predicted"/>
<evidence type="ECO:0000313" key="2">
    <source>
        <dbReference type="EMBL" id="KAK7200095.1"/>
    </source>
</evidence>
<accession>A0AAW0F0H2</accession>
<organism evidence="2 3">
    <name type="scientific">Novymonas esmeraldas</name>
    <dbReference type="NCBI Taxonomy" id="1808958"/>
    <lineage>
        <taxon>Eukaryota</taxon>
        <taxon>Discoba</taxon>
        <taxon>Euglenozoa</taxon>
        <taxon>Kinetoplastea</taxon>
        <taxon>Metakinetoplastina</taxon>
        <taxon>Trypanosomatida</taxon>
        <taxon>Trypanosomatidae</taxon>
        <taxon>Novymonas</taxon>
    </lineage>
</organism>
<dbReference type="EMBL" id="JAECZO010000003">
    <property type="protein sequence ID" value="KAK7200095.1"/>
    <property type="molecule type" value="Genomic_DNA"/>
</dbReference>
<name>A0AAW0F0H2_9TRYP</name>
<reference evidence="2 3" key="1">
    <citation type="journal article" date="2021" name="MBio">
        <title>A New Model Trypanosomatid, Novymonas esmeraldas: Genomic Perception of Its 'Candidatus Pandoraea novymonadis' Endosymbiont.</title>
        <authorList>
            <person name="Zakharova A."/>
            <person name="Saura A."/>
            <person name="Butenko A."/>
            <person name="Podesvova L."/>
            <person name="Warmusova S."/>
            <person name="Kostygov A.Y."/>
            <person name="Nenarokova A."/>
            <person name="Lukes J."/>
            <person name="Opperdoes F.R."/>
            <person name="Yurchenko V."/>
        </authorList>
    </citation>
    <scope>NUCLEOTIDE SEQUENCE [LARGE SCALE GENOMIC DNA]</scope>
    <source>
        <strain evidence="2 3">E262AT.01</strain>
    </source>
</reference>
<keyword evidence="1" id="KW-0175">Coiled coil</keyword>
<sequence length="270" mass="29645">MSDFTGADLAPSAIAAERERLRVATQRVADLERQVDVLQRELETARVACTQLRVSVQWRDLMTSVNDDEAVCAVAERLTDAFAAFRQSLVEPEGYRREQREEAVDDQHIVAYSDTDDYADFSVVEAAVEEVLAAAKDQLEAHAATPLPSSRHSRLASPCESVVLSGKPGQHTPSTSADVLRAAAVARHQALLQLLVITVLVGKAEHHCQFDSIRDSSNAPQSDAEEMREGVVAVWQWLFHDQPGVLTAEEGAEWRHIVETYLGASYTAAP</sequence>
<evidence type="ECO:0000313" key="3">
    <source>
        <dbReference type="Proteomes" id="UP001430356"/>
    </source>
</evidence>
<evidence type="ECO:0000256" key="1">
    <source>
        <dbReference type="SAM" id="Coils"/>
    </source>
</evidence>
<comment type="caution">
    <text evidence="2">The sequence shown here is derived from an EMBL/GenBank/DDBJ whole genome shotgun (WGS) entry which is preliminary data.</text>
</comment>
<feature type="coiled-coil region" evidence="1">
    <location>
        <begin position="14"/>
        <end position="48"/>
    </location>
</feature>
<dbReference type="Proteomes" id="UP001430356">
    <property type="component" value="Unassembled WGS sequence"/>
</dbReference>
<protein>
    <submittedName>
        <fullName evidence="2">Uncharacterized protein</fullName>
    </submittedName>
</protein>
<keyword evidence="3" id="KW-1185">Reference proteome</keyword>
<dbReference type="AlphaFoldDB" id="A0AAW0F0H2"/>
<gene>
    <name evidence="2" type="ORF">NESM_000059200</name>
</gene>